<proteinExistence type="predicted"/>
<evidence type="ECO:0000256" key="1">
    <source>
        <dbReference type="SAM" id="MobiDB-lite"/>
    </source>
</evidence>
<feature type="region of interest" description="Disordered" evidence="1">
    <location>
        <begin position="256"/>
        <end position="299"/>
    </location>
</feature>
<protein>
    <submittedName>
        <fullName evidence="2">Uncharacterized protein</fullName>
    </submittedName>
</protein>
<dbReference type="RefSeq" id="XP_005778645.1">
    <property type="nucleotide sequence ID" value="XM_005778588.1"/>
</dbReference>
<accession>A0A0D3JRT1</accession>
<name>A0A0D3JRT1_EMIH1</name>
<organism evidence="2 3">
    <name type="scientific">Emiliania huxleyi (strain CCMP1516)</name>
    <dbReference type="NCBI Taxonomy" id="280463"/>
    <lineage>
        <taxon>Eukaryota</taxon>
        <taxon>Haptista</taxon>
        <taxon>Haptophyta</taxon>
        <taxon>Prymnesiophyceae</taxon>
        <taxon>Isochrysidales</taxon>
        <taxon>Noelaerhabdaceae</taxon>
        <taxon>Emiliania</taxon>
    </lineage>
</organism>
<dbReference type="GeneID" id="17271761"/>
<dbReference type="KEGG" id="ehx:EMIHUDRAFT_236914"/>
<reference evidence="2" key="2">
    <citation type="submission" date="2024-10" db="UniProtKB">
        <authorList>
            <consortium name="EnsemblProtists"/>
        </authorList>
    </citation>
    <scope>IDENTIFICATION</scope>
</reference>
<reference evidence="3" key="1">
    <citation type="journal article" date="2013" name="Nature">
        <title>Pan genome of the phytoplankton Emiliania underpins its global distribution.</title>
        <authorList>
            <person name="Read B.A."/>
            <person name="Kegel J."/>
            <person name="Klute M.J."/>
            <person name="Kuo A."/>
            <person name="Lefebvre S.C."/>
            <person name="Maumus F."/>
            <person name="Mayer C."/>
            <person name="Miller J."/>
            <person name="Monier A."/>
            <person name="Salamov A."/>
            <person name="Young J."/>
            <person name="Aguilar M."/>
            <person name="Claverie J.M."/>
            <person name="Frickenhaus S."/>
            <person name="Gonzalez K."/>
            <person name="Herman E.K."/>
            <person name="Lin Y.C."/>
            <person name="Napier J."/>
            <person name="Ogata H."/>
            <person name="Sarno A.F."/>
            <person name="Shmutz J."/>
            <person name="Schroeder D."/>
            <person name="de Vargas C."/>
            <person name="Verret F."/>
            <person name="von Dassow P."/>
            <person name="Valentin K."/>
            <person name="Van de Peer Y."/>
            <person name="Wheeler G."/>
            <person name="Dacks J.B."/>
            <person name="Delwiche C.F."/>
            <person name="Dyhrman S.T."/>
            <person name="Glockner G."/>
            <person name="John U."/>
            <person name="Richards T."/>
            <person name="Worden A.Z."/>
            <person name="Zhang X."/>
            <person name="Grigoriev I.V."/>
            <person name="Allen A.E."/>
            <person name="Bidle K."/>
            <person name="Borodovsky M."/>
            <person name="Bowler C."/>
            <person name="Brownlee C."/>
            <person name="Cock J.M."/>
            <person name="Elias M."/>
            <person name="Gladyshev V.N."/>
            <person name="Groth M."/>
            <person name="Guda C."/>
            <person name="Hadaegh A."/>
            <person name="Iglesias-Rodriguez M.D."/>
            <person name="Jenkins J."/>
            <person name="Jones B.M."/>
            <person name="Lawson T."/>
            <person name="Leese F."/>
            <person name="Lindquist E."/>
            <person name="Lobanov A."/>
            <person name="Lomsadze A."/>
            <person name="Malik S.B."/>
            <person name="Marsh M.E."/>
            <person name="Mackinder L."/>
            <person name="Mock T."/>
            <person name="Mueller-Roeber B."/>
            <person name="Pagarete A."/>
            <person name="Parker M."/>
            <person name="Probert I."/>
            <person name="Quesneville H."/>
            <person name="Raines C."/>
            <person name="Rensing S.A."/>
            <person name="Riano-Pachon D.M."/>
            <person name="Richier S."/>
            <person name="Rokitta S."/>
            <person name="Shiraiwa Y."/>
            <person name="Soanes D.M."/>
            <person name="van der Giezen M."/>
            <person name="Wahlund T.M."/>
            <person name="Williams B."/>
            <person name="Wilson W."/>
            <person name="Wolfe G."/>
            <person name="Wurch L.L."/>
        </authorList>
    </citation>
    <scope>NUCLEOTIDE SEQUENCE</scope>
</reference>
<dbReference type="PaxDb" id="2903-EOD26216"/>
<sequence>MAAKQGAQPSKVLLGFDVDCCCIGYDGTRVWALPRALDALRFGHTVVNPLHAWPRQPSYELRLAKYAARGWAVAVPGLKIKRIGLQGLNRIVSGRLTLRGVARILHIHLALALPENNPWYHGAGGGPPAGYRGGTRPHDWEAALRRTFGFHTVSVDGIPQTTLPDPYGWINAYLGNEGPPASRWGRPRGDDIALKMVSGDCFDDIYDAGRDDLHIPRVMAWAVEPRSREYMNMELPPAELHELYFASLERRVTDQRADYSEEGLREMGAPVGLGGEDDDSGDSDDYAFRTESASDGAEG</sequence>
<keyword evidence="3" id="KW-1185">Reference proteome</keyword>
<evidence type="ECO:0000313" key="2">
    <source>
        <dbReference type="EnsemblProtists" id="EOD26216"/>
    </source>
</evidence>
<dbReference type="AlphaFoldDB" id="A0A0D3JRT1"/>
<feature type="compositionally biased region" description="Basic and acidic residues" evidence="1">
    <location>
        <begin position="256"/>
        <end position="265"/>
    </location>
</feature>
<dbReference type="Proteomes" id="UP000013827">
    <property type="component" value="Unassembled WGS sequence"/>
</dbReference>
<dbReference type="EnsemblProtists" id="EOD26216">
    <property type="protein sequence ID" value="EOD26216"/>
    <property type="gene ID" value="EMIHUDRAFT_236914"/>
</dbReference>
<dbReference type="HOGENOM" id="CLU_932006_0_0_1"/>
<evidence type="ECO:0000313" key="3">
    <source>
        <dbReference type="Proteomes" id="UP000013827"/>
    </source>
</evidence>
<feature type="compositionally biased region" description="Acidic residues" evidence="1">
    <location>
        <begin position="275"/>
        <end position="285"/>
    </location>
</feature>